<dbReference type="Proteomes" id="UP001396334">
    <property type="component" value="Unassembled WGS sequence"/>
</dbReference>
<reference evidence="1 2" key="1">
    <citation type="journal article" date="2024" name="G3 (Bethesda)">
        <title>Genome assembly of Hibiscus sabdariffa L. provides insights into metabolisms of medicinal natural products.</title>
        <authorList>
            <person name="Kim T."/>
        </authorList>
    </citation>
    <scope>NUCLEOTIDE SEQUENCE [LARGE SCALE GENOMIC DNA]</scope>
    <source>
        <strain evidence="1">TK-2024</strain>
        <tissue evidence="1">Old leaves</tissue>
    </source>
</reference>
<organism evidence="1 2">
    <name type="scientific">Hibiscus sabdariffa</name>
    <name type="common">roselle</name>
    <dbReference type="NCBI Taxonomy" id="183260"/>
    <lineage>
        <taxon>Eukaryota</taxon>
        <taxon>Viridiplantae</taxon>
        <taxon>Streptophyta</taxon>
        <taxon>Embryophyta</taxon>
        <taxon>Tracheophyta</taxon>
        <taxon>Spermatophyta</taxon>
        <taxon>Magnoliopsida</taxon>
        <taxon>eudicotyledons</taxon>
        <taxon>Gunneridae</taxon>
        <taxon>Pentapetalae</taxon>
        <taxon>rosids</taxon>
        <taxon>malvids</taxon>
        <taxon>Malvales</taxon>
        <taxon>Malvaceae</taxon>
        <taxon>Malvoideae</taxon>
        <taxon>Hibiscus</taxon>
    </lineage>
</organism>
<proteinExistence type="predicted"/>
<evidence type="ECO:0000313" key="2">
    <source>
        <dbReference type="Proteomes" id="UP001396334"/>
    </source>
</evidence>
<gene>
    <name evidence="1" type="ORF">V6N11_020303</name>
</gene>
<protein>
    <submittedName>
        <fullName evidence="1">Uncharacterized protein</fullName>
    </submittedName>
</protein>
<evidence type="ECO:0000313" key="1">
    <source>
        <dbReference type="EMBL" id="KAK8996806.1"/>
    </source>
</evidence>
<sequence>MTKEWWRKFDERLQGSHWFIFMEKKGRTRGSGKIFNQTCFGKSQSRSVWRTDSAWLQQIEQEGEFESEKRFQSCIIPLTLFSHKISDGDIQGSKMRFPSVCIKGTKRRDPNIIKESNRSTITDGPSDVLEEFTPAIRKCSPKRGAARSCN</sequence>
<keyword evidence="2" id="KW-1185">Reference proteome</keyword>
<name>A0ABR2Q814_9ROSI</name>
<comment type="caution">
    <text evidence="1">The sequence shown here is derived from an EMBL/GenBank/DDBJ whole genome shotgun (WGS) entry which is preliminary data.</text>
</comment>
<dbReference type="EMBL" id="JBBPBN010000043">
    <property type="protein sequence ID" value="KAK8996806.1"/>
    <property type="molecule type" value="Genomic_DNA"/>
</dbReference>
<accession>A0ABR2Q814</accession>